<protein>
    <submittedName>
        <fullName evidence="3">Helix-turn-helix domain-containing protein</fullName>
    </submittedName>
</protein>
<reference evidence="3 4" key="1">
    <citation type="submission" date="2024-11" db="EMBL/GenBank/DDBJ databases">
        <authorList>
            <person name="Heng Y.C."/>
            <person name="Lim A.C.H."/>
            <person name="Lee J.K.Y."/>
            <person name="Kittelmann S."/>
        </authorList>
    </citation>
    <scope>NUCLEOTIDE SEQUENCE [LARGE SCALE GENOMIC DNA]</scope>
    <source>
        <strain evidence="3 4">WILCCON 0269</strain>
    </source>
</reference>
<dbReference type="EMBL" id="JBJHZX010000018">
    <property type="protein sequence ID" value="MFL0196453.1"/>
    <property type="molecule type" value="Genomic_DNA"/>
</dbReference>
<dbReference type="InterPro" id="IPR010982">
    <property type="entry name" value="Lambda_DNA-bd_dom_sf"/>
</dbReference>
<comment type="caution">
    <text evidence="3">The sequence shown here is derived from an EMBL/GenBank/DDBJ whole genome shotgun (WGS) entry which is preliminary data.</text>
</comment>
<evidence type="ECO:0000259" key="2">
    <source>
        <dbReference type="PROSITE" id="PS50943"/>
    </source>
</evidence>
<dbReference type="Proteomes" id="UP001623660">
    <property type="component" value="Unassembled WGS sequence"/>
</dbReference>
<dbReference type="PROSITE" id="PS50943">
    <property type="entry name" value="HTH_CROC1"/>
    <property type="match status" value="2"/>
</dbReference>
<keyword evidence="1" id="KW-0238">DNA-binding</keyword>
<keyword evidence="4" id="KW-1185">Reference proteome</keyword>
<dbReference type="Gene3D" id="1.10.260.40">
    <property type="entry name" value="lambda repressor-like DNA-binding domains"/>
    <property type="match status" value="2"/>
</dbReference>
<proteinExistence type="predicted"/>
<dbReference type="CDD" id="cd00093">
    <property type="entry name" value="HTH_XRE"/>
    <property type="match status" value="2"/>
</dbReference>
<evidence type="ECO:0000256" key="1">
    <source>
        <dbReference type="ARBA" id="ARBA00023125"/>
    </source>
</evidence>
<dbReference type="InterPro" id="IPR001387">
    <property type="entry name" value="Cro/C1-type_HTH"/>
</dbReference>
<accession>A0ABW8SL06</accession>
<evidence type="ECO:0000313" key="4">
    <source>
        <dbReference type="Proteomes" id="UP001623660"/>
    </source>
</evidence>
<sequence length="212" mass="24050">MSFGKRLKQLREEKELTQEELGKIVNLSKPTISKYEKDIIEANNSTLTMLADFFKVSTDYLLCRTEEKESQETTVPSSYEINPIKTLGSIIKEYRTINNLSLRDFSEKCGVSHTYISQLEKSVDTRTGKPIEPTLDTVIKIAKALGKSTEGILIELGYIEDKANKDDSEILAERFLNMLIDIGEIKTKEDLTSGKALKILSKIFKELEEDTE</sequence>
<dbReference type="SMART" id="SM00530">
    <property type="entry name" value="HTH_XRE"/>
    <property type="match status" value="2"/>
</dbReference>
<dbReference type="Pfam" id="PF01381">
    <property type="entry name" value="HTH_3"/>
    <property type="match status" value="2"/>
</dbReference>
<gene>
    <name evidence="3" type="ORF">ACJDU8_12930</name>
</gene>
<feature type="domain" description="HTH cro/C1-type" evidence="2">
    <location>
        <begin position="91"/>
        <end position="152"/>
    </location>
</feature>
<evidence type="ECO:0000313" key="3">
    <source>
        <dbReference type="EMBL" id="MFL0196453.1"/>
    </source>
</evidence>
<feature type="domain" description="HTH cro/C1-type" evidence="2">
    <location>
        <begin position="7"/>
        <end position="61"/>
    </location>
</feature>
<dbReference type="SUPFAM" id="SSF47413">
    <property type="entry name" value="lambda repressor-like DNA-binding domains"/>
    <property type="match status" value="2"/>
</dbReference>
<dbReference type="PANTHER" id="PTHR46558:SF11">
    <property type="entry name" value="HTH-TYPE TRANSCRIPTIONAL REGULATOR XRE"/>
    <property type="match status" value="1"/>
</dbReference>
<organism evidence="3 4">
    <name type="scientific">Candidatus Clostridium eludens</name>
    <dbReference type="NCBI Taxonomy" id="3381663"/>
    <lineage>
        <taxon>Bacteria</taxon>
        <taxon>Bacillati</taxon>
        <taxon>Bacillota</taxon>
        <taxon>Clostridia</taxon>
        <taxon>Eubacteriales</taxon>
        <taxon>Clostridiaceae</taxon>
        <taxon>Clostridium</taxon>
    </lineage>
</organism>
<name>A0ABW8SL06_9CLOT</name>
<dbReference type="PANTHER" id="PTHR46558">
    <property type="entry name" value="TRACRIPTIONAL REGULATORY PROTEIN-RELATED-RELATED"/>
    <property type="match status" value="1"/>
</dbReference>
<dbReference type="RefSeq" id="WP_406792565.1">
    <property type="nucleotide sequence ID" value="NZ_JBJHZX010000018.1"/>
</dbReference>